<feature type="transmembrane region" description="Helical" evidence="1">
    <location>
        <begin position="205"/>
        <end position="236"/>
    </location>
</feature>
<organism evidence="2 3">
    <name type="scientific">Planococcus rifietoensis</name>
    <dbReference type="NCBI Taxonomy" id="200991"/>
    <lineage>
        <taxon>Bacteria</taxon>
        <taxon>Bacillati</taxon>
        <taxon>Bacillota</taxon>
        <taxon>Bacilli</taxon>
        <taxon>Bacillales</taxon>
        <taxon>Caryophanaceae</taxon>
        <taxon>Planococcus</taxon>
    </lineage>
</organism>
<name>A0A0U2Z9B6_9BACL</name>
<protein>
    <recommendedName>
        <fullName evidence="4">Glycosyltransferase RgtA/B/C/D-like domain-containing protein</fullName>
    </recommendedName>
</protein>
<feature type="transmembrane region" description="Helical" evidence="1">
    <location>
        <begin position="52"/>
        <end position="73"/>
    </location>
</feature>
<evidence type="ECO:0000313" key="2">
    <source>
        <dbReference type="EMBL" id="ALS76523.1"/>
    </source>
</evidence>
<feature type="transmembrane region" description="Helical" evidence="1">
    <location>
        <begin position="125"/>
        <end position="143"/>
    </location>
</feature>
<dbReference type="Proteomes" id="UP000067683">
    <property type="component" value="Chromosome"/>
</dbReference>
<reference evidence="2" key="1">
    <citation type="submission" date="2016-01" db="EMBL/GenBank/DDBJ databases">
        <title>Complete genome of Planococcus rifietoensis type strain M8.</title>
        <authorList>
            <person name="See-Too W.S."/>
        </authorList>
    </citation>
    <scope>NUCLEOTIDE SEQUENCE [LARGE SCALE GENOMIC DNA]</scope>
    <source>
        <strain evidence="2">M8</strain>
    </source>
</reference>
<keyword evidence="1" id="KW-0812">Transmembrane</keyword>
<evidence type="ECO:0000256" key="1">
    <source>
        <dbReference type="SAM" id="Phobius"/>
    </source>
</evidence>
<evidence type="ECO:0008006" key="4">
    <source>
        <dbReference type="Google" id="ProtNLM"/>
    </source>
</evidence>
<feature type="transmembrane region" description="Helical" evidence="1">
    <location>
        <begin position="291"/>
        <end position="311"/>
    </location>
</feature>
<accession>A0A0U2Z9B6</accession>
<dbReference type="KEGG" id="prt:AUC31_15505"/>
<dbReference type="STRING" id="200991.AUC31_15505"/>
<dbReference type="OrthoDB" id="5787206at2"/>
<proteinExistence type="predicted"/>
<keyword evidence="3" id="KW-1185">Reference proteome</keyword>
<keyword evidence="1" id="KW-1133">Transmembrane helix</keyword>
<dbReference type="RefSeq" id="WP_058383225.1">
    <property type="nucleotide sequence ID" value="NZ_CP013659.2"/>
</dbReference>
<feature type="transmembrane region" description="Helical" evidence="1">
    <location>
        <begin position="155"/>
        <end position="175"/>
    </location>
</feature>
<keyword evidence="1" id="KW-0472">Membrane</keyword>
<sequence>MIYVLGFFVIQILATFLIKDFLPPGDGYAMLLVFTGIVAISLYLYRTLKNEWLFVIFAGFAVRVVILFIDLYVPSIGIFSSGTDTEYFHEVSVLVANGQYPLEQTSTVYVPFLSGLYYMIGEQRAYSQFLNIACWVFSAVFLFKSLNYLQIEKKLSFIALLIFTLMPNSIFMSSILLREALIIFFTTVSLYYFLRWIGERSFLQFGWAVVLSILAMMFHTGMIGLLLVYIASFVWLERGKMGRKISTPLIYLLFVGGIAFLVFQNSDVFLSKFVTEEGGTVDYEIFAEGGSVYLASFSGLSGVAALLVAPLKMFYFLFSPLPLDWRGAGDIVSFLFDSSVYLFLIGATLYGLFRSEMPVRTKIFILLVIGMTVFIYSYGTQSAGTAMRHRNKIIPLLLLSYAAANSKQLLEFTKTKWTGKKGEKVGS</sequence>
<feature type="transmembrane region" description="Helical" evidence="1">
    <location>
        <begin position="363"/>
        <end position="379"/>
    </location>
</feature>
<gene>
    <name evidence="2" type="ORF">AUC31_15505</name>
</gene>
<feature type="transmembrane region" description="Helical" evidence="1">
    <location>
        <begin position="181"/>
        <end position="198"/>
    </location>
</feature>
<evidence type="ECO:0000313" key="3">
    <source>
        <dbReference type="Proteomes" id="UP000067683"/>
    </source>
</evidence>
<dbReference type="AlphaFoldDB" id="A0A0U2Z9B6"/>
<feature type="transmembrane region" description="Helical" evidence="1">
    <location>
        <begin position="27"/>
        <end position="45"/>
    </location>
</feature>
<dbReference type="EMBL" id="CP013659">
    <property type="protein sequence ID" value="ALS76523.1"/>
    <property type="molecule type" value="Genomic_DNA"/>
</dbReference>
<feature type="transmembrane region" description="Helical" evidence="1">
    <location>
        <begin position="331"/>
        <end position="351"/>
    </location>
</feature>
<feature type="transmembrane region" description="Helical" evidence="1">
    <location>
        <begin position="248"/>
        <end position="270"/>
    </location>
</feature>